<dbReference type="RefSeq" id="WP_060607587.1">
    <property type="nucleotide sequence ID" value="NZ_BBWQ01000018.1"/>
</dbReference>
<dbReference type="GO" id="GO:0000155">
    <property type="term" value="F:phosphorelay sensor kinase activity"/>
    <property type="evidence" value="ECO:0007669"/>
    <property type="project" value="InterPro"/>
</dbReference>
<dbReference type="SUPFAM" id="SSF52402">
    <property type="entry name" value="Adenine nucleotide alpha hydrolases-like"/>
    <property type="match status" value="1"/>
</dbReference>
<dbReference type="SUPFAM" id="SSF47384">
    <property type="entry name" value="Homodimeric domain of signal transducing histidine kinase"/>
    <property type="match status" value="1"/>
</dbReference>
<evidence type="ECO:0000256" key="9">
    <source>
        <dbReference type="ARBA" id="ARBA00022840"/>
    </source>
</evidence>
<keyword evidence="12 13" id="KW-0472">Membrane</keyword>
<dbReference type="CDD" id="cd00082">
    <property type="entry name" value="HisKA"/>
    <property type="match status" value="1"/>
</dbReference>
<dbReference type="InterPro" id="IPR003018">
    <property type="entry name" value="GAF"/>
</dbReference>
<dbReference type="Gene3D" id="3.30.450.40">
    <property type="match status" value="1"/>
</dbReference>
<evidence type="ECO:0000256" key="12">
    <source>
        <dbReference type="ARBA" id="ARBA00023136"/>
    </source>
</evidence>
<evidence type="ECO:0000256" key="7">
    <source>
        <dbReference type="ARBA" id="ARBA00022741"/>
    </source>
</evidence>
<dbReference type="EC" id="2.7.13.3" evidence="3"/>
<comment type="catalytic activity">
    <reaction evidence="1">
        <text>ATP + protein L-histidine = ADP + protein N-phospho-L-histidine.</text>
        <dbReference type="EC" id="2.7.13.3"/>
    </reaction>
</comment>
<keyword evidence="10 13" id="KW-1133">Transmembrane helix</keyword>
<keyword evidence="6 13" id="KW-0812">Transmembrane</keyword>
<evidence type="ECO:0000256" key="4">
    <source>
        <dbReference type="ARBA" id="ARBA00022553"/>
    </source>
</evidence>
<dbReference type="InterPro" id="IPR036890">
    <property type="entry name" value="HATPase_C_sf"/>
</dbReference>
<dbReference type="FunFam" id="3.40.50.300:FF:000483">
    <property type="entry name" value="Sensor histidine kinase KdpD"/>
    <property type="match status" value="1"/>
</dbReference>
<dbReference type="InterPro" id="IPR052023">
    <property type="entry name" value="Histidine_kinase_KdpD"/>
</dbReference>
<keyword evidence="11" id="KW-0902">Two-component regulatory system</keyword>
<dbReference type="InterPro" id="IPR029016">
    <property type="entry name" value="GAF-like_dom_sf"/>
</dbReference>
<feature type="transmembrane region" description="Helical" evidence="13">
    <location>
        <begin position="396"/>
        <end position="415"/>
    </location>
</feature>
<dbReference type="Gene3D" id="1.10.287.130">
    <property type="match status" value="1"/>
</dbReference>
<evidence type="ECO:0000256" key="1">
    <source>
        <dbReference type="ARBA" id="ARBA00000085"/>
    </source>
</evidence>
<dbReference type="PANTHER" id="PTHR45569">
    <property type="entry name" value="SENSOR PROTEIN KDPD"/>
    <property type="match status" value="1"/>
</dbReference>
<evidence type="ECO:0000313" key="15">
    <source>
        <dbReference type="EMBL" id="BAT26266.1"/>
    </source>
</evidence>
<feature type="transmembrane region" description="Helical" evidence="13">
    <location>
        <begin position="427"/>
        <end position="454"/>
    </location>
</feature>
<sequence length="891" mass="95474">MVDDDGPRVSADALLADAEREGRGRLRIFLGAAPGVGKTYAMLQAARAAVAAGRDVAIGVVETHGRPETEALLAGLEIIPRKGIAYRGRLIPEFDLDAALKRRPQLLLVDEYAHSNVPGSRHPKRWRDVQDCLKAGIDVWTTMNVQHVESLNDVVQRITGVRVRETVPDSRIEAVDEIVLVDLPSDELIRRLGEGKVYVEDTATRAKQSFFRPNNLTALRELALRQVASRVDSDLIERMQGSAIEGPWPAGERLLVAIGGDVAAEGLVREAKRLADLLGAHWFAVTIDRPGHQWSDEQRRCIDGAMKLAADLGAQTVNLVGTDLPGTILKFARVQNVTQIVVGKARRPGIAALLPRATLAQALVGRAEGIAVHVLTSAPTASVPRRLVRPDLGPSGGYLVAAACVLLATLAGVGVGHVVDLPNLSMLYLLAVVIPAIRHGVLPAIFASLLSFLAYNLVFIQPTGTLTIARPHEFLALAIFLIIAVSMATLAGRLREQNRSAVRRTRAARRLYQVTRRLSALPDPESVGEAAVYEVHAALERTTILLGPDDDGGISIVAAWPPEDRLDMPSRMAALWAFEHDEPAGSGTETLPGCNWLFHPLNADGRRVGVLGIEHDPATAPLDGEGQILLQTLGEQVAAALHRARLSTEIRDAKAEAETERIRNTLLASISHDFRTPLSSILGSATSLLDYGSHMDAATQADLLGQIRDEAGHLDGMVRNLLAITRLEAGSLDLRRDWVDIADILNRAVAAARRRGAVQTMLVCVPPGLPLAYADQSLLEQAVGNVLGNALRHAGETAHIVLQATHEGRDIIMTVADDGPGIAPDMAERIFDKFVSGGATRTADGSESAGLGLAIARGVMQAHGGSATLEPTGTGARFALRMPIDERVHTP</sequence>
<name>A0A0P0YXH9_9HYPH</name>
<dbReference type="Pfam" id="PF02702">
    <property type="entry name" value="KdpD"/>
    <property type="match status" value="1"/>
</dbReference>
<keyword evidence="5" id="KW-0808">Transferase</keyword>
<proteinExistence type="predicted"/>
<dbReference type="InterPro" id="IPR036097">
    <property type="entry name" value="HisK_dim/P_sf"/>
</dbReference>
<dbReference type="InterPro" id="IPR003594">
    <property type="entry name" value="HATPase_dom"/>
</dbReference>
<evidence type="ECO:0000256" key="10">
    <source>
        <dbReference type="ARBA" id="ARBA00022989"/>
    </source>
</evidence>
<evidence type="ECO:0000256" key="8">
    <source>
        <dbReference type="ARBA" id="ARBA00022777"/>
    </source>
</evidence>
<keyword evidence="4" id="KW-0597">Phosphoprotein</keyword>
<comment type="subcellular location">
    <subcellularLocation>
        <location evidence="2">Membrane</location>
        <topology evidence="2">Multi-pass membrane protein</topology>
    </subcellularLocation>
</comment>
<accession>A0A0P0YXH9</accession>
<dbReference type="EMBL" id="LC066371">
    <property type="protein sequence ID" value="BAT26266.1"/>
    <property type="molecule type" value="Genomic_DNA"/>
</dbReference>
<dbReference type="PROSITE" id="PS50109">
    <property type="entry name" value="HIS_KIN"/>
    <property type="match status" value="1"/>
</dbReference>
<dbReference type="SUPFAM" id="SSF55781">
    <property type="entry name" value="GAF domain-like"/>
    <property type="match status" value="1"/>
</dbReference>
<feature type="domain" description="Histidine kinase" evidence="14">
    <location>
        <begin position="669"/>
        <end position="886"/>
    </location>
</feature>
<dbReference type="GO" id="GO:0005524">
    <property type="term" value="F:ATP binding"/>
    <property type="evidence" value="ECO:0007669"/>
    <property type="project" value="UniProtKB-KW"/>
</dbReference>
<dbReference type="PRINTS" id="PR00344">
    <property type="entry name" value="BCTRLSENSOR"/>
</dbReference>
<dbReference type="InterPro" id="IPR014729">
    <property type="entry name" value="Rossmann-like_a/b/a_fold"/>
</dbReference>
<dbReference type="SMART" id="SM00387">
    <property type="entry name" value="HATPase_c"/>
    <property type="match status" value="1"/>
</dbReference>
<protein>
    <recommendedName>
        <fullName evidence="3">histidine kinase</fullName>
        <ecNumber evidence="3">2.7.13.3</ecNumber>
    </recommendedName>
</protein>
<evidence type="ECO:0000256" key="13">
    <source>
        <dbReference type="SAM" id="Phobius"/>
    </source>
</evidence>
<dbReference type="InterPro" id="IPR005467">
    <property type="entry name" value="His_kinase_dom"/>
</dbReference>
<evidence type="ECO:0000256" key="2">
    <source>
        <dbReference type="ARBA" id="ARBA00004141"/>
    </source>
</evidence>
<dbReference type="SMART" id="SM00388">
    <property type="entry name" value="HisKA"/>
    <property type="match status" value="1"/>
</dbReference>
<dbReference type="Pfam" id="PF13493">
    <property type="entry name" value="DUF4118"/>
    <property type="match status" value="1"/>
</dbReference>
<evidence type="ECO:0000256" key="3">
    <source>
        <dbReference type="ARBA" id="ARBA00012438"/>
    </source>
</evidence>
<evidence type="ECO:0000256" key="6">
    <source>
        <dbReference type="ARBA" id="ARBA00022692"/>
    </source>
</evidence>
<evidence type="ECO:0000256" key="11">
    <source>
        <dbReference type="ARBA" id="ARBA00023012"/>
    </source>
</evidence>
<dbReference type="InterPro" id="IPR025201">
    <property type="entry name" value="KdpD_TM"/>
</dbReference>
<evidence type="ECO:0000256" key="5">
    <source>
        <dbReference type="ARBA" id="ARBA00022679"/>
    </source>
</evidence>
<reference evidence="15" key="1">
    <citation type="journal article" date="2015" name="Proc. Natl. Acad. Sci. U.S.A.">
        <title>Bacterial clade with the ribosomal RNA operon on a small plasmid rather than the chromosome.</title>
        <authorList>
            <person name="Anda M."/>
            <person name="Ohtsubo Y."/>
            <person name="Okubo T."/>
            <person name="Sugawara M."/>
            <person name="Nagata Y."/>
            <person name="Tsuda M."/>
            <person name="Minamisawa K."/>
            <person name="Mitsui H."/>
        </authorList>
    </citation>
    <scope>NUCLEOTIDE SEQUENCE</scope>
    <source>
        <strain evidence="15">DSM 21988</strain>
    </source>
</reference>
<dbReference type="Gene3D" id="3.30.565.10">
    <property type="entry name" value="Histidine kinase-like ATPase, C-terminal domain"/>
    <property type="match status" value="1"/>
</dbReference>
<evidence type="ECO:0000259" key="14">
    <source>
        <dbReference type="PROSITE" id="PS50109"/>
    </source>
</evidence>
<dbReference type="InterPro" id="IPR003661">
    <property type="entry name" value="HisK_dim/P_dom"/>
</dbReference>
<dbReference type="InterPro" id="IPR003852">
    <property type="entry name" value="Sig_transdc_His_kinase_KdpD_N"/>
</dbReference>
<dbReference type="GO" id="GO:0005737">
    <property type="term" value="C:cytoplasm"/>
    <property type="evidence" value="ECO:0007669"/>
    <property type="project" value="UniProtKB-ARBA"/>
</dbReference>
<keyword evidence="9" id="KW-0067">ATP-binding</keyword>
<dbReference type="PANTHER" id="PTHR45569:SF1">
    <property type="entry name" value="SENSOR PROTEIN KDPD"/>
    <property type="match status" value="1"/>
</dbReference>
<organism evidence="15">
    <name type="scientific">Aureimonas altamirensis</name>
    <dbReference type="NCBI Taxonomy" id="370622"/>
    <lineage>
        <taxon>Bacteria</taxon>
        <taxon>Pseudomonadati</taxon>
        <taxon>Pseudomonadota</taxon>
        <taxon>Alphaproteobacteria</taxon>
        <taxon>Hyphomicrobiales</taxon>
        <taxon>Aurantimonadaceae</taxon>
        <taxon>Aureimonas</taxon>
    </lineage>
</organism>
<dbReference type="GO" id="GO:0005886">
    <property type="term" value="C:plasma membrane"/>
    <property type="evidence" value="ECO:0007669"/>
    <property type="project" value="TreeGrafter"/>
</dbReference>
<dbReference type="CDD" id="cd00075">
    <property type="entry name" value="HATPase"/>
    <property type="match status" value="1"/>
</dbReference>
<dbReference type="Gene3D" id="3.40.50.300">
    <property type="entry name" value="P-loop containing nucleotide triphosphate hydrolases"/>
    <property type="match status" value="1"/>
</dbReference>
<dbReference type="InterPro" id="IPR004358">
    <property type="entry name" value="Sig_transdc_His_kin-like_C"/>
</dbReference>
<dbReference type="InterPro" id="IPR027417">
    <property type="entry name" value="P-loop_NTPase"/>
</dbReference>
<dbReference type="Pfam" id="PF00512">
    <property type="entry name" value="HisKA"/>
    <property type="match status" value="1"/>
</dbReference>
<keyword evidence="7" id="KW-0547">Nucleotide-binding</keyword>
<dbReference type="SUPFAM" id="SSF52540">
    <property type="entry name" value="P-loop containing nucleoside triphosphate hydrolases"/>
    <property type="match status" value="1"/>
</dbReference>
<dbReference type="Gene3D" id="1.20.120.620">
    <property type="entry name" value="Backbone structure of the membrane domain of e. Coli histidine kinase receptor kdpd"/>
    <property type="match status" value="1"/>
</dbReference>
<dbReference type="AlphaFoldDB" id="A0A0P0YXH9"/>
<dbReference type="InterPro" id="IPR038318">
    <property type="entry name" value="KdpD_sf"/>
</dbReference>
<feature type="transmembrane region" description="Helical" evidence="13">
    <location>
        <begin position="474"/>
        <end position="494"/>
    </location>
</feature>
<dbReference type="Pfam" id="PF13492">
    <property type="entry name" value="GAF_3"/>
    <property type="match status" value="1"/>
</dbReference>
<dbReference type="Pfam" id="PF02518">
    <property type="entry name" value="HATPase_c"/>
    <property type="match status" value="1"/>
</dbReference>
<dbReference type="Gene3D" id="3.40.50.620">
    <property type="entry name" value="HUPs"/>
    <property type="match status" value="1"/>
</dbReference>
<keyword evidence="8 15" id="KW-0418">Kinase</keyword>
<dbReference type="SUPFAM" id="SSF55874">
    <property type="entry name" value="ATPase domain of HSP90 chaperone/DNA topoisomerase II/histidine kinase"/>
    <property type="match status" value="1"/>
</dbReference>